<dbReference type="EMBL" id="ML991772">
    <property type="protein sequence ID" value="KAF2239446.1"/>
    <property type="molecule type" value="Genomic_DNA"/>
</dbReference>
<dbReference type="SUPFAM" id="SSF50985">
    <property type="entry name" value="RCC1/BLIP-II"/>
    <property type="match status" value="1"/>
</dbReference>
<feature type="repeat" description="RCC1" evidence="1">
    <location>
        <begin position="347"/>
        <end position="408"/>
    </location>
</feature>
<name>A0A6A6HMY1_VIRVR</name>
<dbReference type="FunFam" id="2.130.10.30:FF:000027">
    <property type="entry name" value="Protein FMP25, mitochondrial"/>
    <property type="match status" value="1"/>
</dbReference>
<dbReference type="Proteomes" id="UP000800092">
    <property type="component" value="Unassembled WGS sequence"/>
</dbReference>
<evidence type="ECO:0000256" key="1">
    <source>
        <dbReference type="PROSITE-ProRule" id="PRU00235"/>
    </source>
</evidence>
<dbReference type="Gene3D" id="2.130.10.30">
    <property type="entry name" value="Regulator of chromosome condensation 1/beta-lactamase-inhibitor protein II"/>
    <property type="match status" value="1"/>
</dbReference>
<dbReference type="GO" id="GO:0034551">
    <property type="term" value="P:mitochondrial respiratory chain complex III assembly"/>
    <property type="evidence" value="ECO:0007669"/>
    <property type="project" value="TreeGrafter"/>
</dbReference>
<dbReference type="GO" id="GO:0005743">
    <property type="term" value="C:mitochondrial inner membrane"/>
    <property type="evidence" value="ECO:0007669"/>
    <property type="project" value="TreeGrafter"/>
</dbReference>
<dbReference type="Pfam" id="PF00415">
    <property type="entry name" value="RCC1"/>
    <property type="match status" value="1"/>
</dbReference>
<feature type="repeat" description="RCC1" evidence="1">
    <location>
        <begin position="283"/>
        <end position="346"/>
    </location>
</feature>
<dbReference type="InterPro" id="IPR053245">
    <property type="entry name" value="MitoProcess-Associated"/>
</dbReference>
<sequence length="593" mass="65174">MLQPRLFTRSLTQTFPRVGKSSSRSIANRQFPRAQVASAYVARRQLHFIRSITVVTSVGATLALWQWLTGEKIIKDAHAEAPPVESEVVFEKPKKTKGLGKEDVRDLISSQHLQVKRSWENPGVYAWGSNSGRVVAPDSQDTFIKRPQRISFFDGRLLRDLKLDRFFGAAIDEKGNLLQWGTSFSPSSSNPTLTLQGKNLQSLAISRDRIFGMSKDGRVYSVPVAQEDQERDSKPLESTWIPFWKSRSKIGYRQIKPQNLSWGEKVTAIAGGSEHLLLVTSKGRVFSAASSGLDFPSRGQLGVPGLTWLTRPTGAYDQCHEITTLRGFDISKIAAGEYHSLALDKDGRVFSFGDNSLGQLGFDFNAESSMVDAPSLIPIQRLYAGTSQIPQVTGIAAGGSNSYFTVDATKVASQKDDPSSVRGLGRVTADTWACGNGIWGSLGNGRWTHIQGTPTKIPAFSGLFEYDEVKKVTVPIRLSRLSVGTTHAAAVMNNITYLDANSKSSDNDTNWGADILFFGNNEYYQLGTGKRNNVSNPTYIQALDTEAERKVRGKEDHRFHITPRKAITVNGRSVSVEQKIECGKGVTAVYSGL</sequence>
<dbReference type="PANTHER" id="PTHR47563:SF1">
    <property type="entry name" value="PROTEIN FMP25, MITOCHONDRIAL"/>
    <property type="match status" value="1"/>
</dbReference>
<proteinExistence type="predicted"/>
<dbReference type="PROSITE" id="PS50012">
    <property type="entry name" value="RCC1_3"/>
    <property type="match status" value="2"/>
</dbReference>
<accession>A0A6A6HMY1</accession>
<dbReference type="AlphaFoldDB" id="A0A6A6HMY1"/>
<keyword evidence="3" id="KW-1185">Reference proteome</keyword>
<evidence type="ECO:0000313" key="2">
    <source>
        <dbReference type="EMBL" id="KAF2239446.1"/>
    </source>
</evidence>
<organism evidence="2 3">
    <name type="scientific">Viridothelium virens</name>
    <name type="common">Speckled blister lichen</name>
    <name type="synonym">Trypethelium virens</name>
    <dbReference type="NCBI Taxonomy" id="1048519"/>
    <lineage>
        <taxon>Eukaryota</taxon>
        <taxon>Fungi</taxon>
        <taxon>Dikarya</taxon>
        <taxon>Ascomycota</taxon>
        <taxon>Pezizomycotina</taxon>
        <taxon>Dothideomycetes</taxon>
        <taxon>Dothideomycetes incertae sedis</taxon>
        <taxon>Trypetheliales</taxon>
        <taxon>Trypetheliaceae</taxon>
        <taxon>Viridothelium</taxon>
    </lineage>
</organism>
<dbReference type="PANTHER" id="PTHR47563">
    <property type="entry name" value="PROTEIN FMP25, MITOCHONDRIAL"/>
    <property type="match status" value="1"/>
</dbReference>
<protein>
    <submittedName>
        <fullName evidence="2">RCC1/BLIP-II</fullName>
    </submittedName>
</protein>
<dbReference type="PROSITE" id="PS00626">
    <property type="entry name" value="RCC1_2"/>
    <property type="match status" value="2"/>
</dbReference>
<dbReference type="OrthoDB" id="10256179at2759"/>
<reference evidence="2" key="1">
    <citation type="journal article" date="2020" name="Stud. Mycol.">
        <title>101 Dothideomycetes genomes: a test case for predicting lifestyles and emergence of pathogens.</title>
        <authorList>
            <person name="Haridas S."/>
            <person name="Albert R."/>
            <person name="Binder M."/>
            <person name="Bloem J."/>
            <person name="Labutti K."/>
            <person name="Salamov A."/>
            <person name="Andreopoulos B."/>
            <person name="Baker S."/>
            <person name="Barry K."/>
            <person name="Bills G."/>
            <person name="Bluhm B."/>
            <person name="Cannon C."/>
            <person name="Castanera R."/>
            <person name="Culley D."/>
            <person name="Daum C."/>
            <person name="Ezra D."/>
            <person name="Gonzalez J."/>
            <person name="Henrissat B."/>
            <person name="Kuo A."/>
            <person name="Liang C."/>
            <person name="Lipzen A."/>
            <person name="Lutzoni F."/>
            <person name="Magnuson J."/>
            <person name="Mondo S."/>
            <person name="Nolan M."/>
            <person name="Ohm R."/>
            <person name="Pangilinan J."/>
            <person name="Park H.-J."/>
            <person name="Ramirez L."/>
            <person name="Alfaro M."/>
            <person name="Sun H."/>
            <person name="Tritt A."/>
            <person name="Yoshinaga Y."/>
            <person name="Zwiers L.-H."/>
            <person name="Turgeon B."/>
            <person name="Goodwin S."/>
            <person name="Spatafora J."/>
            <person name="Crous P."/>
            <person name="Grigoriev I."/>
        </authorList>
    </citation>
    <scope>NUCLEOTIDE SEQUENCE</scope>
    <source>
        <strain evidence="2">Tuck. ex Michener</strain>
    </source>
</reference>
<dbReference type="InterPro" id="IPR009091">
    <property type="entry name" value="RCC1/BLIP-II"/>
</dbReference>
<evidence type="ECO:0000313" key="3">
    <source>
        <dbReference type="Proteomes" id="UP000800092"/>
    </source>
</evidence>
<dbReference type="InterPro" id="IPR000408">
    <property type="entry name" value="Reg_chr_condens"/>
</dbReference>
<gene>
    <name evidence="2" type="ORF">EV356DRAFT_99907</name>
</gene>
<dbReference type="Pfam" id="PF13540">
    <property type="entry name" value="RCC1_2"/>
    <property type="match status" value="1"/>
</dbReference>